<dbReference type="EMBL" id="CP014844">
    <property type="protein sequence ID" value="AMR79470.1"/>
    <property type="molecule type" value="Genomic_DNA"/>
</dbReference>
<organism evidence="1 2">
    <name type="scientific">Cupriavidus nantongensis</name>
    <dbReference type="NCBI Taxonomy" id="1796606"/>
    <lineage>
        <taxon>Bacteria</taxon>
        <taxon>Pseudomonadati</taxon>
        <taxon>Pseudomonadota</taxon>
        <taxon>Betaproteobacteria</taxon>
        <taxon>Burkholderiales</taxon>
        <taxon>Burkholderiaceae</taxon>
        <taxon>Cupriavidus</taxon>
    </lineage>
</organism>
<dbReference type="OrthoDB" id="9256151at2"/>
<keyword evidence="2" id="KW-1185">Reference proteome</keyword>
<proteinExistence type="predicted"/>
<gene>
    <name evidence="1" type="ORF">A2G96_17930</name>
</gene>
<dbReference type="AlphaFoldDB" id="A0A142JN08"/>
<dbReference type="RefSeq" id="WP_062801435.1">
    <property type="nucleotide sequence ID" value="NZ_CP014844.1"/>
</dbReference>
<protein>
    <submittedName>
        <fullName evidence="1">Uncharacterized protein</fullName>
    </submittedName>
</protein>
<evidence type="ECO:0000313" key="2">
    <source>
        <dbReference type="Proteomes" id="UP000075238"/>
    </source>
</evidence>
<name>A0A142JN08_9BURK</name>
<dbReference type="KEGG" id="cnan:A2G96_17930"/>
<sequence length="66" mass="7600">MTEAQILYERGPYWVKRGAKFFEIYRAGATHSTRVGVVGFSFGLSRCIAEIDRRMADDERRKGDAR</sequence>
<accession>A0A142JN08</accession>
<dbReference type="Proteomes" id="UP000075238">
    <property type="component" value="Chromosome 1"/>
</dbReference>
<evidence type="ECO:0000313" key="1">
    <source>
        <dbReference type="EMBL" id="AMR79470.1"/>
    </source>
</evidence>
<reference evidence="1 2" key="1">
    <citation type="submission" date="2016-03" db="EMBL/GenBank/DDBJ databases">
        <title>Complete genome sequence of a novel chlorpyrifos degrading bacterium, Cupriavidus nantongensis sp. X1.</title>
        <authorList>
            <person name="Fang L."/>
        </authorList>
    </citation>
    <scope>NUCLEOTIDE SEQUENCE [LARGE SCALE GENOMIC DNA]</scope>
    <source>
        <strain evidence="1 2">X1</strain>
    </source>
</reference>